<accession>A0A1I4YAF6</accession>
<dbReference type="InterPro" id="IPR007337">
    <property type="entry name" value="RelB/DinJ"/>
</dbReference>
<protein>
    <submittedName>
        <fullName evidence="3">DNA-damage-inducible protein J</fullName>
    </submittedName>
</protein>
<dbReference type="NCBIfam" id="TIGR02384">
    <property type="entry name" value="RelB_DinJ"/>
    <property type="match status" value="1"/>
</dbReference>
<evidence type="ECO:0000256" key="2">
    <source>
        <dbReference type="ARBA" id="ARBA00022649"/>
    </source>
</evidence>
<proteinExistence type="inferred from homology"/>
<comment type="similarity">
    <text evidence="1">Belongs to the RelB/DinJ antitoxin family.</text>
</comment>
<dbReference type="GO" id="GO:0006355">
    <property type="term" value="P:regulation of DNA-templated transcription"/>
    <property type="evidence" value="ECO:0007669"/>
    <property type="project" value="InterPro"/>
</dbReference>
<dbReference type="GO" id="GO:0000987">
    <property type="term" value="F:cis-regulatory region sequence-specific DNA binding"/>
    <property type="evidence" value="ECO:0007669"/>
    <property type="project" value="InterPro"/>
</dbReference>
<name>A0A1I4YAF6_9GAMM</name>
<sequence>MAANAFVRARIDETLKNEAAEVLADMGLTVSDLIRITLTKVAKEKALPFDMRIPNELTAKTIADSEKGIDIHKAKDADDLFNQLGWVSDSHETTGN</sequence>
<evidence type="ECO:0000256" key="1">
    <source>
        <dbReference type="ARBA" id="ARBA00010562"/>
    </source>
</evidence>
<dbReference type="GO" id="GO:0044010">
    <property type="term" value="P:single-species biofilm formation"/>
    <property type="evidence" value="ECO:0007669"/>
    <property type="project" value="InterPro"/>
</dbReference>
<dbReference type="Gene3D" id="1.10.1220.10">
    <property type="entry name" value="Met repressor-like"/>
    <property type="match status" value="1"/>
</dbReference>
<evidence type="ECO:0000313" key="4">
    <source>
        <dbReference type="Proteomes" id="UP000199011"/>
    </source>
</evidence>
<evidence type="ECO:0000313" key="3">
    <source>
        <dbReference type="EMBL" id="SFN34580.1"/>
    </source>
</evidence>
<dbReference type="RefSeq" id="WP_092516790.1">
    <property type="nucleotide sequence ID" value="NZ_CAWRAH010000084.1"/>
</dbReference>
<dbReference type="InterPro" id="IPR013321">
    <property type="entry name" value="Arc_rbn_hlx_hlx"/>
</dbReference>
<organism evidence="3 4">
    <name type="scientific">Xenorhabdus japonica</name>
    <dbReference type="NCBI Taxonomy" id="53341"/>
    <lineage>
        <taxon>Bacteria</taxon>
        <taxon>Pseudomonadati</taxon>
        <taxon>Pseudomonadota</taxon>
        <taxon>Gammaproteobacteria</taxon>
        <taxon>Enterobacterales</taxon>
        <taxon>Morganellaceae</taxon>
        <taxon>Xenorhabdus</taxon>
    </lineage>
</organism>
<reference evidence="4" key="1">
    <citation type="submission" date="2016-10" db="EMBL/GenBank/DDBJ databases">
        <authorList>
            <person name="Varghese N."/>
            <person name="Submissions S."/>
        </authorList>
    </citation>
    <scope>NUCLEOTIDE SEQUENCE [LARGE SCALE GENOMIC DNA]</scope>
    <source>
        <strain evidence="4">DSM 16522</strain>
    </source>
</reference>
<dbReference type="InterPro" id="IPR026262">
    <property type="entry name" value="DinJ"/>
</dbReference>
<dbReference type="Pfam" id="PF04221">
    <property type="entry name" value="RelB"/>
    <property type="match status" value="1"/>
</dbReference>
<dbReference type="STRING" id="53341.SAMN05421579_10189"/>
<dbReference type="Proteomes" id="UP000199011">
    <property type="component" value="Unassembled WGS sequence"/>
</dbReference>
<dbReference type="EMBL" id="FOVO01000001">
    <property type="protein sequence ID" value="SFN34580.1"/>
    <property type="molecule type" value="Genomic_DNA"/>
</dbReference>
<dbReference type="PANTHER" id="PTHR38781:SF1">
    <property type="entry name" value="ANTITOXIN DINJ-RELATED"/>
    <property type="match status" value="1"/>
</dbReference>
<keyword evidence="4" id="KW-1185">Reference proteome</keyword>
<dbReference type="GO" id="GO:0015643">
    <property type="term" value="F:toxic substance binding"/>
    <property type="evidence" value="ECO:0007669"/>
    <property type="project" value="InterPro"/>
</dbReference>
<dbReference type="AlphaFoldDB" id="A0A1I4YAF6"/>
<dbReference type="GO" id="GO:0006351">
    <property type="term" value="P:DNA-templated transcription"/>
    <property type="evidence" value="ECO:0007669"/>
    <property type="project" value="TreeGrafter"/>
</dbReference>
<dbReference type="PANTHER" id="PTHR38781">
    <property type="entry name" value="ANTITOXIN DINJ-RELATED"/>
    <property type="match status" value="1"/>
</dbReference>
<keyword evidence="2" id="KW-1277">Toxin-antitoxin system</keyword>
<dbReference type="OrthoDB" id="3174560at2"/>
<gene>
    <name evidence="3" type="ORF">SAMN05421579_10189</name>
</gene>
<dbReference type="PIRSF" id="PIRSF003108">
    <property type="entry name" value="DinJ"/>
    <property type="match status" value="1"/>
</dbReference>